<evidence type="ECO:0000313" key="4">
    <source>
        <dbReference type="Proteomes" id="UP001592530"/>
    </source>
</evidence>
<dbReference type="Proteomes" id="UP001592529">
    <property type="component" value="Unassembled WGS sequence"/>
</dbReference>
<proteinExistence type="predicted"/>
<dbReference type="Proteomes" id="UP001592530">
    <property type="component" value="Unassembled WGS sequence"/>
</dbReference>
<dbReference type="EMBL" id="JBHFAA010000025">
    <property type="protein sequence ID" value="MFC1428604.1"/>
    <property type="molecule type" value="Genomic_DNA"/>
</dbReference>
<protein>
    <submittedName>
        <fullName evidence="1">Uncharacterized protein</fullName>
    </submittedName>
</protein>
<gene>
    <name evidence="1" type="ORF">ACEZCY_36120</name>
    <name evidence="2" type="ORF">ACEZDB_36075</name>
</gene>
<evidence type="ECO:0000313" key="1">
    <source>
        <dbReference type="EMBL" id="MFC1428604.1"/>
    </source>
</evidence>
<keyword evidence="3" id="KW-1185">Reference proteome</keyword>
<sequence length="94" mass="9962">MHRPSVPEQPAAPARERCEGQIVRVTQTEARVAFPRWCAGAATVTVSRADLVMVLGLDQELLGARVSAVIDTAALTETGVLPVAWRCAAGPGQR</sequence>
<dbReference type="EMBL" id="JBHEZY010000024">
    <property type="protein sequence ID" value="MFC1436066.1"/>
    <property type="molecule type" value="Genomic_DNA"/>
</dbReference>
<comment type="caution">
    <text evidence="1">The sequence shown here is derived from an EMBL/GenBank/DDBJ whole genome shotgun (WGS) entry which is preliminary data.</text>
</comment>
<dbReference type="RefSeq" id="WP_380528104.1">
    <property type="nucleotide sequence ID" value="NZ_JBHEZY010000024.1"/>
</dbReference>
<organism evidence="1 3">
    <name type="scientific">Streptacidiphilus alkalitolerans</name>
    <dbReference type="NCBI Taxonomy" id="3342712"/>
    <lineage>
        <taxon>Bacteria</taxon>
        <taxon>Bacillati</taxon>
        <taxon>Actinomycetota</taxon>
        <taxon>Actinomycetes</taxon>
        <taxon>Kitasatosporales</taxon>
        <taxon>Streptomycetaceae</taxon>
        <taxon>Streptacidiphilus</taxon>
    </lineage>
</organism>
<accession>A0ABV6WRK4</accession>
<evidence type="ECO:0000313" key="3">
    <source>
        <dbReference type="Proteomes" id="UP001592529"/>
    </source>
</evidence>
<reference evidence="3 4" key="1">
    <citation type="submission" date="2024-09" db="EMBL/GenBank/DDBJ databases">
        <authorList>
            <person name="Lee S.D."/>
        </authorList>
    </citation>
    <scope>NUCLEOTIDE SEQUENCE [LARGE SCALE GENOMIC DNA]</scope>
    <source>
        <strain evidence="1 3">N1-12</strain>
        <strain evidence="2 4">N1-3</strain>
    </source>
</reference>
<name>A0ABV6WRK4_9ACTN</name>
<evidence type="ECO:0000313" key="2">
    <source>
        <dbReference type="EMBL" id="MFC1436066.1"/>
    </source>
</evidence>